<evidence type="ECO:0000313" key="9">
    <source>
        <dbReference type="Proteomes" id="UP000054771"/>
    </source>
</evidence>
<keyword evidence="5 7" id="KW-0472">Membrane</keyword>
<dbReference type="PANTHER" id="PTHR35042:SF1">
    <property type="entry name" value="DUF1772-DOMAIN-CONTAINING PROTEIN"/>
    <property type="match status" value="1"/>
</dbReference>
<dbReference type="OMA" id="LAWCASD"/>
<dbReference type="AlphaFoldDB" id="A0A0U5G9R7"/>
<evidence type="ECO:0000256" key="6">
    <source>
        <dbReference type="ARBA" id="ARBA00034313"/>
    </source>
</evidence>
<dbReference type="GO" id="GO:0004497">
    <property type="term" value="F:monooxygenase activity"/>
    <property type="evidence" value="ECO:0007669"/>
    <property type="project" value="UniProtKB-KW"/>
</dbReference>
<feature type="transmembrane region" description="Helical" evidence="7">
    <location>
        <begin position="102"/>
        <end position="121"/>
    </location>
</feature>
<comment type="similarity">
    <text evidence="6">Belongs to the anthrone oxygenase family.</text>
</comment>
<reference evidence="9" key="1">
    <citation type="journal article" date="2016" name="Genome Announc.">
        <title>Draft genome sequences of fungus Aspergillus calidoustus.</title>
        <authorList>
            <person name="Horn F."/>
            <person name="Linde J."/>
            <person name="Mattern D.J."/>
            <person name="Walther G."/>
            <person name="Guthke R."/>
            <person name="Scherlach K."/>
            <person name="Martin K."/>
            <person name="Brakhage A.A."/>
            <person name="Petzke L."/>
            <person name="Valiante V."/>
        </authorList>
    </citation>
    <scope>NUCLEOTIDE SEQUENCE [LARGE SCALE GENOMIC DNA]</scope>
    <source>
        <strain evidence="9">SF006504</strain>
    </source>
</reference>
<dbReference type="EMBL" id="CDMC01000011">
    <property type="protein sequence ID" value="CEL08496.1"/>
    <property type="molecule type" value="Genomic_DNA"/>
</dbReference>
<dbReference type="GO" id="GO:0016020">
    <property type="term" value="C:membrane"/>
    <property type="evidence" value="ECO:0007669"/>
    <property type="project" value="UniProtKB-SubCell"/>
</dbReference>
<dbReference type="Proteomes" id="UP000054771">
    <property type="component" value="Unassembled WGS sequence"/>
</dbReference>
<protein>
    <recommendedName>
        <fullName evidence="10">DUF1772-domain-containing protein</fullName>
    </recommendedName>
</protein>
<evidence type="ECO:0000256" key="5">
    <source>
        <dbReference type="ARBA" id="ARBA00023136"/>
    </source>
</evidence>
<evidence type="ECO:0000256" key="4">
    <source>
        <dbReference type="ARBA" id="ARBA00023033"/>
    </source>
</evidence>
<evidence type="ECO:0000256" key="1">
    <source>
        <dbReference type="ARBA" id="ARBA00004141"/>
    </source>
</evidence>
<dbReference type="STRING" id="454130.A0A0U5G9R7"/>
<evidence type="ECO:0008006" key="10">
    <source>
        <dbReference type="Google" id="ProtNLM"/>
    </source>
</evidence>
<dbReference type="PANTHER" id="PTHR35042">
    <property type="entry name" value="ANTHRONE OXYGENASE ENCC"/>
    <property type="match status" value="1"/>
</dbReference>
<sequence length="176" mass="18632">MNKFPTGIRVAQAVGLTGAGWLAGNIAGYSLVSIPALLTSHHEHGAPIHLIVKQWRDMYNTGKAQNPPIAVITAAAFAYLAWSVRESTTPLAVLAPRNATALYSAAAALTVAIVPWTLAAMSGTNAQLLERASAKGWTPTEEAAEETEDLLHKWTFLNAVRGLFPLVGGVMGYLAL</sequence>
<evidence type="ECO:0000256" key="7">
    <source>
        <dbReference type="SAM" id="Phobius"/>
    </source>
</evidence>
<proteinExistence type="inferred from homology"/>
<comment type="subcellular location">
    <subcellularLocation>
        <location evidence="1">Membrane</location>
        <topology evidence="1">Multi-pass membrane protein</topology>
    </subcellularLocation>
</comment>
<dbReference type="InterPro" id="IPR013901">
    <property type="entry name" value="Anthrone_oxy"/>
</dbReference>
<name>A0A0U5G9R7_ASPCI</name>
<keyword evidence="3 7" id="KW-1133">Transmembrane helix</keyword>
<dbReference type="Pfam" id="PF08592">
    <property type="entry name" value="Anthrone_oxy"/>
    <property type="match status" value="1"/>
</dbReference>
<evidence type="ECO:0000256" key="3">
    <source>
        <dbReference type="ARBA" id="ARBA00022989"/>
    </source>
</evidence>
<accession>A0A0U5G9R7</accession>
<organism evidence="8 9">
    <name type="scientific">Aspergillus calidoustus</name>
    <dbReference type="NCBI Taxonomy" id="454130"/>
    <lineage>
        <taxon>Eukaryota</taxon>
        <taxon>Fungi</taxon>
        <taxon>Dikarya</taxon>
        <taxon>Ascomycota</taxon>
        <taxon>Pezizomycotina</taxon>
        <taxon>Eurotiomycetes</taxon>
        <taxon>Eurotiomycetidae</taxon>
        <taxon>Eurotiales</taxon>
        <taxon>Aspergillaceae</taxon>
        <taxon>Aspergillus</taxon>
        <taxon>Aspergillus subgen. Nidulantes</taxon>
    </lineage>
</organism>
<evidence type="ECO:0000313" key="8">
    <source>
        <dbReference type="EMBL" id="CEL08496.1"/>
    </source>
</evidence>
<evidence type="ECO:0000256" key="2">
    <source>
        <dbReference type="ARBA" id="ARBA00022692"/>
    </source>
</evidence>
<keyword evidence="4" id="KW-0560">Oxidoreductase</keyword>
<keyword evidence="4" id="KW-0503">Monooxygenase</keyword>
<keyword evidence="2 7" id="KW-0812">Transmembrane</keyword>
<keyword evidence="9" id="KW-1185">Reference proteome</keyword>
<dbReference type="OrthoDB" id="5954308at2759"/>
<feature type="transmembrane region" description="Helical" evidence="7">
    <location>
        <begin position="64"/>
        <end position="82"/>
    </location>
</feature>
<gene>
    <name evidence="8" type="ORF">ASPCAL11645</name>
</gene>